<protein>
    <submittedName>
        <fullName evidence="1">Uncharacterized protein</fullName>
    </submittedName>
</protein>
<gene>
    <name evidence="1" type="ORF">Cob_v008983</name>
</gene>
<comment type="caution">
    <text evidence="1">The sequence shown here is derived from an EMBL/GenBank/DDBJ whole genome shotgun (WGS) entry which is preliminary data.</text>
</comment>
<dbReference type="HOGENOM" id="CLU_171959_0_0_1"/>
<dbReference type="AlphaFoldDB" id="N4VNU2"/>
<dbReference type="eggNOG" id="ENOG502RF0E">
    <property type="taxonomic scope" value="Eukaryota"/>
</dbReference>
<proteinExistence type="predicted"/>
<organism evidence="1 2">
    <name type="scientific">Colletotrichum orbiculare (strain 104-T / ATCC 96160 / CBS 514.97 / LARS 414 / MAFF 240422)</name>
    <name type="common">Cucumber anthracnose fungus</name>
    <name type="synonym">Colletotrichum lagenarium</name>
    <dbReference type="NCBI Taxonomy" id="1213857"/>
    <lineage>
        <taxon>Eukaryota</taxon>
        <taxon>Fungi</taxon>
        <taxon>Dikarya</taxon>
        <taxon>Ascomycota</taxon>
        <taxon>Pezizomycotina</taxon>
        <taxon>Sordariomycetes</taxon>
        <taxon>Hypocreomycetidae</taxon>
        <taxon>Glomerellales</taxon>
        <taxon>Glomerellaceae</taxon>
        <taxon>Colletotrichum</taxon>
        <taxon>Colletotrichum orbiculare species complex</taxon>
    </lineage>
</organism>
<reference evidence="2" key="1">
    <citation type="journal article" date="2013" name="New Phytol.">
        <title>Comparative genomic and transcriptomic analyses reveal the hemibiotrophic stage shift of Colletotrichum fungi.</title>
        <authorList>
            <person name="Gan P."/>
            <person name="Ikeda K."/>
            <person name="Irieda H."/>
            <person name="Narusaka M."/>
            <person name="O'Connell R.J."/>
            <person name="Narusaka Y."/>
            <person name="Takano Y."/>
            <person name="Kubo Y."/>
            <person name="Shirasu K."/>
        </authorList>
    </citation>
    <scope>NUCLEOTIDE SEQUENCE [LARGE SCALE GENOMIC DNA]</scope>
    <source>
        <strain evidence="2">104-T / ATCC 96160 / CBS 514.97 / LARS 414 / MAFF 240422</strain>
    </source>
</reference>
<accession>N4VNU2</accession>
<reference evidence="2" key="2">
    <citation type="journal article" date="2019" name="Mol. Plant Microbe Interact.">
        <title>Genome sequence resources for four phytopathogenic fungi from the Colletotrichum orbiculare species complex.</title>
        <authorList>
            <person name="Gan P."/>
            <person name="Tsushima A."/>
            <person name="Narusaka M."/>
            <person name="Narusaka Y."/>
            <person name="Takano Y."/>
            <person name="Kubo Y."/>
            <person name="Shirasu K."/>
        </authorList>
    </citation>
    <scope>GENOME REANNOTATION</scope>
    <source>
        <strain evidence="2">104-T / ATCC 96160 / CBS 514.97 / LARS 414 / MAFF 240422</strain>
    </source>
</reference>
<dbReference type="Proteomes" id="UP000014480">
    <property type="component" value="Unassembled WGS sequence"/>
</dbReference>
<keyword evidence="2" id="KW-1185">Reference proteome</keyword>
<dbReference type="EMBL" id="AMCV02000025">
    <property type="protein sequence ID" value="TDZ18131.1"/>
    <property type="molecule type" value="Genomic_DNA"/>
</dbReference>
<sequence>MKTLTLLLASLLATATLGASLDKAKITQRDAENALGKRDCWLTCPLSRTWCHWQPYSYSCNDDGSMRYKTRELSCEDPQGGCWCSCDALAAAKEDKTTMVAVSDVTV</sequence>
<name>N4VNU2_COLOR</name>
<evidence type="ECO:0000313" key="1">
    <source>
        <dbReference type="EMBL" id="TDZ18131.1"/>
    </source>
</evidence>
<evidence type="ECO:0000313" key="2">
    <source>
        <dbReference type="Proteomes" id="UP000014480"/>
    </source>
</evidence>